<dbReference type="Proteomes" id="UP000178885">
    <property type="component" value="Unassembled WGS sequence"/>
</dbReference>
<keyword evidence="1" id="KW-1133">Transmembrane helix</keyword>
<organism evidence="2 3">
    <name type="scientific">Candidatus Muproteobacteria bacterium RBG_16_65_34</name>
    <dbReference type="NCBI Taxonomy" id="1817760"/>
    <lineage>
        <taxon>Bacteria</taxon>
        <taxon>Pseudomonadati</taxon>
        <taxon>Pseudomonadota</taxon>
        <taxon>Candidatus Muproteobacteria</taxon>
    </lineage>
</organism>
<name>A0A1F6TLD5_9PROT</name>
<reference evidence="2 3" key="1">
    <citation type="journal article" date="2016" name="Nat. Commun.">
        <title>Thousands of microbial genomes shed light on interconnected biogeochemical processes in an aquifer system.</title>
        <authorList>
            <person name="Anantharaman K."/>
            <person name="Brown C.T."/>
            <person name="Hug L.A."/>
            <person name="Sharon I."/>
            <person name="Castelle C.J."/>
            <person name="Probst A.J."/>
            <person name="Thomas B.C."/>
            <person name="Singh A."/>
            <person name="Wilkins M.J."/>
            <person name="Karaoz U."/>
            <person name="Brodie E.L."/>
            <person name="Williams K.H."/>
            <person name="Hubbard S.S."/>
            <person name="Banfield J.F."/>
        </authorList>
    </citation>
    <scope>NUCLEOTIDE SEQUENCE [LARGE SCALE GENOMIC DNA]</scope>
</reference>
<dbReference type="EMBL" id="MFSU01000091">
    <property type="protein sequence ID" value="OGI45947.1"/>
    <property type="molecule type" value="Genomic_DNA"/>
</dbReference>
<dbReference type="AlphaFoldDB" id="A0A1F6TLD5"/>
<protein>
    <submittedName>
        <fullName evidence="2">Uncharacterized protein</fullName>
    </submittedName>
</protein>
<gene>
    <name evidence="2" type="ORF">A2151_04520</name>
</gene>
<feature type="transmembrane region" description="Helical" evidence="1">
    <location>
        <begin position="7"/>
        <end position="26"/>
    </location>
</feature>
<evidence type="ECO:0000256" key="1">
    <source>
        <dbReference type="SAM" id="Phobius"/>
    </source>
</evidence>
<evidence type="ECO:0000313" key="2">
    <source>
        <dbReference type="EMBL" id="OGI45947.1"/>
    </source>
</evidence>
<proteinExistence type="predicted"/>
<keyword evidence="1" id="KW-0812">Transmembrane</keyword>
<keyword evidence="1" id="KW-0472">Membrane</keyword>
<feature type="transmembrane region" description="Helical" evidence="1">
    <location>
        <begin position="102"/>
        <end position="121"/>
    </location>
</feature>
<comment type="caution">
    <text evidence="2">The sequence shown here is derived from an EMBL/GenBank/DDBJ whole genome shotgun (WGS) entry which is preliminary data.</text>
</comment>
<sequence length="189" mass="19601">MIGKKNIVFGFLYLVLTAALGPLMIAQHFEPRNAAESAKQEKLGALQQAAESGYEVNLQPMKPEEIAKAAAGATLAVSARLNAQAPIDAIKGGPHAHGNLEALLNIAVGIALAFIAVPVVFKQVISWVFIAGAVLHSGLLYLVVVLQQPWAAKILGSPFGVIGPLLILLGLALAGIAAAMGFKGQPVKD</sequence>
<accession>A0A1F6TLD5</accession>
<evidence type="ECO:0000313" key="3">
    <source>
        <dbReference type="Proteomes" id="UP000178885"/>
    </source>
</evidence>
<feature type="transmembrane region" description="Helical" evidence="1">
    <location>
        <begin position="128"/>
        <end position="147"/>
    </location>
</feature>
<feature type="transmembrane region" description="Helical" evidence="1">
    <location>
        <begin position="159"/>
        <end position="182"/>
    </location>
</feature>